<evidence type="ECO:0000256" key="4">
    <source>
        <dbReference type="ARBA" id="ARBA00023136"/>
    </source>
</evidence>
<keyword evidence="2" id="KW-0812">Transmembrane</keyword>
<feature type="domain" description="SLC26A/SulP transporter" evidence="7">
    <location>
        <begin position="3"/>
        <end position="117"/>
    </location>
</feature>
<dbReference type="Proteomes" id="UP000306274">
    <property type="component" value="Unassembled WGS sequence"/>
</dbReference>
<feature type="region of interest" description="Disordered" evidence="5">
    <location>
        <begin position="126"/>
        <end position="151"/>
    </location>
</feature>
<name>A0ABY2PDM3_9ACTN</name>
<dbReference type="Pfam" id="PF00916">
    <property type="entry name" value="Sulfate_transp"/>
    <property type="match status" value="1"/>
</dbReference>
<keyword evidence="3" id="KW-1133">Transmembrane helix</keyword>
<feature type="signal peptide" evidence="6">
    <location>
        <begin position="1"/>
        <end position="24"/>
    </location>
</feature>
<sequence length="151" mass="14651">MSAPITVVLIAVPMALGLSLAAGAPPEAGLAAAAAGGIAGGPLSGAPLQVSDPSAGLAVVSAGPIQIYGWRTTCTITSGAGLSQILLGTLRVARGALAASPAIAHGTLAGIGIGIGIGIRGRTRPWRGGSPKGRSSCPACTSASVRRRRIR</sequence>
<keyword evidence="4" id="KW-0472">Membrane</keyword>
<comment type="caution">
    <text evidence="8">The sequence shown here is derived from an EMBL/GenBank/DDBJ whole genome shotgun (WGS) entry which is preliminary data.</text>
</comment>
<evidence type="ECO:0000256" key="1">
    <source>
        <dbReference type="ARBA" id="ARBA00004141"/>
    </source>
</evidence>
<evidence type="ECO:0000313" key="9">
    <source>
        <dbReference type="Proteomes" id="UP000306274"/>
    </source>
</evidence>
<gene>
    <name evidence="8" type="ORF">E5Z02_16915</name>
</gene>
<evidence type="ECO:0000256" key="5">
    <source>
        <dbReference type="SAM" id="MobiDB-lite"/>
    </source>
</evidence>
<keyword evidence="9" id="KW-1185">Reference proteome</keyword>
<proteinExistence type="predicted"/>
<accession>A0ABY2PDM3</accession>
<reference evidence="8 9" key="1">
    <citation type="submission" date="2019-04" db="EMBL/GenBank/DDBJ databases">
        <title>Streptomyces rhizosphaericola sp. nov., an actinobacterium isolated from the wheat rhizosphere.</title>
        <authorList>
            <person name="Vargas Hoyos H.A."/>
            <person name="Santos S.N."/>
            <person name="Genuario D.B."/>
            <person name="Melo I.S."/>
            <person name="Da Silva L.J."/>
            <person name="Da Silva F.S.P."/>
            <person name="Zucchi T.D."/>
        </authorList>
    </citation>
    <scope>NUCLEOTIDE SEQUENCE [LARGE SCALE GENOMIC DNA]</scope>
    <source>
        <strain evidence="8 9">1AS2c</strain>
    </source>
</reference>
<dbReference type="EMBL" id="SRZK01000152">
    <property type="protein sequence ID" value="TGZ09130.1"/>
    <property type="molecule type" value="Genomic_DNA"/>
</dbReference>
<keyword evidence="6" id="KW-0732">Signal</keyword>
<evidence type="ECO:0000259" key="7">
    <source>
        <dbReference type="Pfam" id="PF00916"/>
    </source>
</evidence>
<organism evidence="8 9">
    <name type="scientific">Streptomyces rhizosphaericola</name>
    <dbReference type="NCBI Taxonomy" id="2564098"/>
    <lineage>
        <taxon>Bacteria</taxon>
        <taxon>Bacillati</taxon>
        <taxon>Actinomycetota</taxon>
        <taxon>Actinomycetes</taxon>
        <taxon>Kitasatosporales</taxon>
        <taxon>Streptomycetaceae</taxon>
        <taxon>Streptomyces</taxon>
    </lineage>
</organism>
<evidence type="ECO:0000256" key="6">
    <source>
        <dbReference type="SAM" id="SignalP"/>
    </source>
</evidence>
<dbReference type="RefSeq" id="WP_136016537.1">
    <property type="nucleotide sequence ID" value="NZ_SRZK01000152.1"/>
</dbReference>
<evidence type="ECO:0000313" key="8">
    <source>
        <dbReference type="EMBL" id="TGZ09130.1"/>
    </source>
</evidence>
<protein>
    <recommendedName>
        <fullName evidence="7">SLC26A/SulP transporter domain-containing protein</fullName>
    </recommendedName>
</protein>
<feature type="chain" id="PRO_5046918108" description="SLC26A/SulP transporter domain-containing protein" evidence="6">
    <location>
        <begin position="25"/>
        <end position="151"/>
    </location>
</feature>
<dbReference type="InterPro" id="IPR011547">
    <property type="entry name" value="SLC26A/SulP_dom"/>
</dbReference>
<evidence type="ECO:0000256" key="3">
    <source>
        <dbReference type="ARBA" id="ARBA00022989"/>
    </source>
</evidence>
<comment type="subcellular location">
    <subcellularLocation>
        <location evidence="1">Membrane</location>
        <topology evidence="1">Multi-pass membrane protein</topology>
    </subcellularLocation>
</comment>
<evidence type="ECO:0000256" key="2">
    <source>
        <dbReference type="ARBA" id="ARBA00022692"/>
    </source>
</evidence>